<evidence type="ECO:0000313" key="3">
    <source>
        <dbReference type="Proteomes" id="UP000198844"/>
    </source>
</evidence>
<feature type="compositionally biased region" description="Polar residues" evidence="1">
    <location>
        <begin position="31"/>
        <end position="46"/>
    </location>
</feature>
<dbReference type="AlphaFoldDB" id="A0A1I6Z0S7"/>
<name>A0A1I6Z0S7_9BURK</name>
<sequence>MPSAKRNATSIATLPAKPVASVAAPQISDSTVNTSFGPYLSDSQPPMTCMNAYG</sequence>
<protein>
    <submittedName>
        <fullName evidence="2">Uncharacterized protein</fullName>
    </submittedName>
</protein>
<proteinExistence type="predicted"/>
<dbReference type="EMBL" id="FPBH01000002">
    <property type="protein sequence ID" value="SFT56283.1"/>
    <property type="molecule type" value="Genomic_DNA"/>
</dbReference>
<reference evidence="2 3" key="1">
    <citation type="submission" date="2016-10" db="EMBL/GenBank/DDBJ databases">
        <authorList>
            <person name="de Groot N.N."/>
        </authorList>
    </citation>
    <scope>NUCLEOTIDE SEQUENCE [LARGE SCALE GENOMIC DNA]</scope>
    <source>
        <strain evidence="2 3">LMG 27731</strain>
    </source>
</reference>
<gene>
    <name evidence="2" type="ORF">SAMN05192563_100274</name>
</gene>
<feature type="region of interest" description="Disordered" evidence="1">
    <location>
        <begin position="31"/>
        <end position="54"/>
    </location>
</feature>
<evidence type="ECO:0000313" key="2">
    <source>
        <dbReference type="EMBL" id="SFT56283.1"/>
    </source>
</evidence>
<dbReference type="Proteomes" id="UP000198844">
    <property type="component" value="Unassembled WGS sequence"/>
</dbReference>
<accession>A0A1I6Z0S7</accession>
<organism evidence="2 3">
    <name type="scientific">Paraburkholderia aspalathi</name>
    <dbReference type="NCBI Taxonomy" id="1324617"/>
    <lineage>
        <taxon>Bacteria</taxon>
        <taxon>Pseudomonadati</taxon>
        <taxon>Pseudomonadota</taxon>
        <taxon>Betaproteobacteria</taxon>
        <taxon>Burkholderiales</taxon>
        <taxon>Burkholderiaceae</taxon>
        <taxon>Paraburkholderia</taxon>
    </lineage>
</organism>
<evidence type="ECO:0000256" key="1">
    <source>
        <dbReference type="SAM" id="MobiDB-lite"/>
    </source>
</evidence>